<name>A0A915IDV6_ROMCU</name>
<dbReference type="WBParaSite" id="nRc.2.0.1.t12082-RA">
    <property type="protein sequence ID" value="nRc.2.0.1.t12082-RA"/>
    <property type="gene ID" value="nRc.2.0.1.g12082"/>
</dbReference>
<keyword evidence="1" id="KW-1185">Reference proteome</keyword>
<dbReference type="Proteomes" id="UP000887565">
    <property type="component" value="Unplaced"/>
</dbReference>
<dbReference type="InterPro" id="IPR009003">
    <property type="entry name" value="Peptidase_S1_PA"/>
</dbReference>
<reference evidence="2" key="1">
    <citation type="submission" date="2022-11" db="UniProtKB">
        <authorList>
            <consortium name="WormBaseParasite"/>
        </authorList>
    </citation>
    <scope>IDENTIFICATION</scope>
</reference>
<evidence type="ECO:0000313" key="1">
    <source>
        <dbReference type="Proteomes" id="UP000887565"/>
    </source>
</evidence>
<dbReference type="SUPFAM" id="SSF50494">
    <property type="entry name" value="Trypsin-like serine proteases"/>
    <property type="match status" value="1"/>
</dbReference>
<protein>
    <submittedName>
        <fullName evidence="2">Uncharacterized protein</fullName>
    </submittedName>
</protein>
<dbReference type="InterPro" id="IPR043504">
    <property type="entry name" value="Peptidase_S1_PA_chymotrypsin"/>
</dbReference>
<evidence type="ECO:0000313" key="2">
    <source>
        <dbReference type="WBParaSite" id="nRc.2.0.1.t12082-RA"/>
    </source>
</evidence>
<proteinExistence type="predicted"/>
<accession>A0A915IDV6</accession>
<dbReference type="Gene3D" id="2.40.10.10">
    <property type="entry name" value="Trypsin-like serine proteases"/>
    <property type="match status" value="1"/>
</dbReference>
<dbReference type="AlphaFoldDB" id="A0A915IDV6"/>
<sequence>MKVKSVHIHPAYLDSMSHQPQSRTVHNIAIIVMRLKVKASTRIAQPIQFPLHPVPLDSNFLIATWNVSGGDTRLPLYEVPVEINRAAIESAKNPKKLLTRRLHLIGDDKFDNELVGRPLLAYNEQSENFTLAGFYSGTIGKRSNEQVEIHVTVYPHIQWIRETLTSLLTTKKDKKNRSINKL</sequence>
<organism evidence="1 2">
    <name type="scientific">Romanomermis culicivorax</name>
    <name type="common">Nematode worm</name>
    <dbReference type="NCBI Taxonomy" id="13658"/>
    <lineage>
        <taxon>Eukaryota</taxon>
        <taxon>Metazoa</taxon>
        <taxon>Ecdysozoa</taxon>
        <taxon>Nematoda</taxon>
        <taxon>Enoplea</taxon>
        <taxon>Dorylaimia</taxon>
        <taxon>Mermithida</taxon>
        <taxon>Mermithoidea</taxon>
        <taxon>Mermithidae</taxon>
        <taxon>Romanomermis</taxon>
    </lineage>
</organism>